<dbReference type="CDD" id="cd00093">
    <property type="entry name" value="HTH_XRE"/>
    <property type="match status" value="1"/>
</dbReference>
<gene>
    <name evidence="2" type="ORF">ABR2091_1853</name>
    <name evidence="3" type="ORF">GSE42_10345</name>
</gene>
<proteinExistence type="predicted"/>
<evidence type="ECO:0000313" key="2">
    <source>
        <dbReference type="EMBL" id="CUW35255.1"/>
    </source>
</evidence>
<reference evidence="3" key="3">
    <citation type="submission" date="2019-12" db="EMBL/GenBank/DDBJ databases">
        <authorList>
            <person name="Nguyen S.-T."/>
        </authorList>
    </citation>
    <scope>NUCLEOTIDE SEQUENCE</scope>
    <source>
        <strain evidence="3">DMS06669</strain>
    </source>
</reference>
<dbReference type="RefSeq" id="WP_031967130.1">
    <property type="nucleotide sequence ID" value="NZ_CAUYZO010000003.1"/>
</dbReference>
<evidence type="ECO:0000313" key="4">
    <source>
        <dbReference type="Proteomes" id="UP000066661"/>
    </source>
</evidence>
<evidence type="ECO:0000313" key="3">
    <source>
        <dbReference type="EMBL" id="MYM78332.1"/>
    </source>
</evidence>
<dbReference type="SUPFAM" id="SSF47413">
    <property type="entry name" value="lambda repressor-like DNA-binding domains"/>
    <property type="match status" value="1"/>
</dbReference>
<reference evidence="2 4" key="1">
    <citation type="submission" date="2015-12" db="EMBL/GenBank/DDBJ databases">
        <authorList>
            <person name="Wibberg D."/>
        </authorList>
    </citation>
    <scope>NUCLEOTIDE SEQUENCE [LARGE SCALE GENOMIC DNA]</scope>
    <source>
        <strain evidence="2">R2091</strain>
    </source>
</reference>
<dbReference type="InterPro" id="IPR001387">
    <property type="entry name" value="Cro/C1-type_HTH"/>
</dbReference>
<dbReference type="Gene3D" id="1.10.260.40">
    <property type="entry name" value="lambda repressor-like DNA-binding domains"/>
    <property type="match status" value="1"/>
</dbReference>
<reference evidence="3 5" key="2">
    <citation type="journal article" date="2017" name="Ann. Clin. Microbiol. Antimicrob.">
        <title>New eight genes identified at the clinical multidrug-resistant Acinetobacter baumannii DMS06669 strain in a Vietnam hospital.</title>
        <authorList>
            <person name="Si-Tuan N."/>
            <person name="Ngoc H.M."/>
            <person name="Hang P.T.T."/>
            <person name="Nguyen C."/>
            <person name="Van P.H."/>
            <person name="Huong N.T."/>
        </authorList>
    </citation>
    <scope>NUCLEOTIDE SEQUENCE [LARGE SCALE GENOMIC DNA]</scope>
    <source>
        <strain evidence="3 5">DMS06669</strain>
    </source>
</reference>
<dbReference type="AlphaFoldDB" id="A0A505MA52"/>
<evidence type="ECO:0000259" key="1">
    <source>
        <dbReference type="PROSITE" id="PS50943"/>
    </source>
</evidence>
<accession>A0A505MA52</accession>
<protein>
    <submittedName>
        <fullName evidence="3">Helix-turn-helix domain-containing protein</fullName>
    </submittedName>
</protein>
<dbReference type="SMART" id="SM00530">
    <property type="entry name" value="HTH_XRE"/>
    <property type="match status" value="1"/>
</dbReference>
<dbReference type="EMBL" id="WWCH01000001">
    <property type="protein sequence ID" value="MYM78332.1"/>
    <property type="molecule type" value="Genomic_DNA"/>
</dbReference>
<dbReference type="InterPro" id="IPR010982">
    <property type="entry name" value="Lambda_DNA-bd_dom_sf"/>
</dbReference>
<evidence type="ECO:0000313" key="5">
    <source>
        <dbReference type="Proteomes" id="UP000480763"/>
    </source>
</evidence>
<dbReference type="PROSITE" id="PS50943">
    <property type="entry name" value="HTH_CROC1"/>
    <property type="match status" value="1"/>
</dbReference>
<name>A0A505MA52_ACIBA</name>
<dbReference type="Proteomes" id="UP000066661">
    <property type="component" value="Chromosome I"/>
</dbReference>
<dbReference type="Pfam" id="PF12844">
    <property type="entry name" value="HTH_19"/>
    <property type="match status" value="1"/>
</dbReference>
<organism evidence="3 5">
    <name type="scientific">Acinetobacter baumannii</name>
    <dbReference type="NCBI Taxonomy" id="470"/>
    <lineage>
        <taxon>Bacteria</taxon>
        <taxon>Pseudomonadati</taxon>
        <taxon>Pseudomonadota</taxon>
        <taxon>Gammaproteobacteria</taxon>
        <taxon>Moraxellales</taxon>
        <taxon>Moraxellaceae</taxon>
        <taxon>Acinetobacter</taxon>
        <taxon>Acinetobacter calcoaceticus/baumannii complex</taxon>
    </lineage>
</organism>
<feature type="domain" description="HTH cro/C1-type" evidence="1">
    <location>
        <begin position="11"/>
        <end position="42"/>
    </location>
</feature>
<dbReference type="Proteomes" id="UP000480763">
    <property type="component" value="Unassembled WGS sequence"/>
</dbReference>
<sequence length="84" mass="10104">MATREEIGKRIQKARKAKNYTQKKLSELTRINKTTISRIENGWFTGSFDIFERILDEVELQFEISPKKHILPDWDEIEEMFRDD</sequence>
<dbReference type="EMBL" id="LN997846">
    <property type="protein sequence ID" value="CUW35255.1"/>
    <property type="molecule type" value="Genomic_DNA"/>
</dbReference>
<dbReference type="GO" id="GO:0003677">
    <property type="term" value="F:DNA binding"/>
    <property type="evidence" value="ECO:0007669"/>
    <property type="project" value="InterPro"/>
</dbReference>